<dbReference type="PROSITE" id="PS50800">
    <property type="entry name" value="SAP"/>
    <property type="match status" value="1"/>
</dbReference>
<dbReference type="SUPFAM" id="SSF57756">
    <property type="entry name" value="Retrovirus zinc finger-like domains"/>
    <property type="match status" value="1"/>
</dbReference>
<evidence type="ECO:0000256" key="1">
    <source>
        <dbReference type="PROSITE-ProRule" id="PRU00047"/>
    </source>
</evidence>
<dbReference type="SMART" id="SM00343">
    <property type="entry name" value="ZnF_C2HC"/>
    <property type="match status" value="2"/>
</dbReference>
<dbReference type="Gene3D" id="1.10.720.30">
    <property type="entry name" value="SAP domain"/>
    <property type="match status" value="1"/>
</dbReference>
<name>A0ABM3JDH1_BACDO</name>
<keyword evidence="2" id="KW-0175">Coiled coil</keyword>
<dbReference type="InterPro" id="IPR024650">
    <property type="entry name" value="Peptidase_A2B"/>
</dbReference>
<dbReference type="PROSITE" id="PS50158">
    <property type="entry name" value="ZF_CCHC"/>
    <property type="match status" value="2"/>
</dbReference>
<accession>A0ABM3JDH1</accession>
<evidence type="ECO:0000259" key="4">
    <source>
        <dbReference type="PROSITE" id="PS50800"/>
    </source>
</evidence>
<dbReference type="Pfam" id="PF00098">
    <property type="entry name" value="zf-CCHC"/>
    <property type="match status" value="2"/>
</dbReference>
<dbReference type="Gene3D" id="4.10.60.10">
    <property type="entry name" value="Zinc finger, CCHC-type"/>
    <property type="match status" value="1"/>
</dbReference>
<keyword evidence="1" id="KW-0862">Zinc</keyword>
<dbReference type="SUPFAM" id="SSF68906">
    <property type="entry name" value="SAP domain"/>
    <property type="match status" value="1"/>
</dbReference>
<dbReference type="SMART" id="SM00513">
    <property type="entry name" value="SAP"/>
    <property type="match status" value="1"/>
</dbReference>
<organism evidence="5 6">
    <name type="scientific">Bactrocera dorsalis</name>
    <name type="common">Oriental fruit fly</name>
    <name type="synonym">Dacus dorsalis</name>
    <dbReference type="NCBI Taxonomy" id="27457"/>
    <lineage>
        <taxon>Eukaryota</taxon>
        <taxon>Metazoa</taxon>
        <taxon>Ecdysozoa</taxon>
        <taxon>Arthropoda</taxon>
        <taxon>Hexapoda</taxon>
        <taxon>Insecta</taxon>
        <taxon>Pterygota</taxon>
        <taxon>Neoptera</taxon>
        <taxon>Endopterygota</taxon>
        <taxon>Diptera</taxon>
        <taxon>Brachycera</taxon>
        <taxon>Muscomorpha</taxon>
        <taxon>Tephritoidea</taxon>
        <taxon>Tephritidae</taxon>
        <taxon>Bactrocera</taxon>
        <taxon>Bactrocera</taxon>
    </lineage>
</organism>
<keyword evidence="5" id="KW-1185">Reference proteome</keyword>
<dbReference type="InterPro" id="IPR036361">
    <property type="entry name" value="SAP_dom_sf"/>
</dbReference>
<dbReference type="Pfam" id="PF02037">
    <property type="entry name" value="SAP"/>
    <property type="match status" value="1"/>
</dbReference>
<dbReference type="InterPro" id="IPR021109">
    <property type="entry name" value="Peptidase_aspartic_dom_sf"/>
</dbReference>
<dbReference type="Proteomes" id="UP001652620">
    <property type="component" value="Chromosome 3"/>
</dbReference>
<feature type="domain" description="SAP" evidence="4">
    <location>
        <begin position="6"/>
        <end position="40"/>
    </location>
</feature>
<dbReference type="InterPro" id="IPR036875">
    <property type="entry name" value="Znf_CCHC_sf"/>
</dbReference>
<dbReference type="CDD" id="cd00303">
    <property type="entry name" value="retropepsin_like"/>
    <property type="match status" value="1"/>
</dbReference>
<evidence type="ECO:0000259" key="3">
    <source>
        <dbReference type="PROSITE" id="PS50158"/>
    </source>
</evidence>
<protein>
    <submittedName>
        <fullName evidence="6">Uncharacterized protein LOC125777126</fullName>
    </submittedName>
</protein>
<evidence type="ECO:0000313" key="5">
    <source>
        <dbReference type="Proteomes" id="UP001652620"/>
    </source>
</evidence>
<sequence>MEAQTILNMTVTMLKERLKEAGLPTNGRKKELRDRLLTHYGLLNDDDESESEVESVEPLCESVLGKGPVPATVPHFTFREIEESLASFNGTDGQEVNQWAESFEENAHIVGWSEIHKFIYAKQLLRGAARAFIRSQTGIRDWISLKQALIDEFETSFSSAEAHRLLRNRQKRHNETFIEFLYALMEIGKRVKLEEASVIEYFILGIPDSKLNKSVLYQARNIRELKEQIKIYEKIKYKLKVEVENRVSIKEDRKENTQRTILNRACFKCGETSHIAKDCTSQQFRCYKCNKVGHKRNECPTVQTKGGRDNLNTITEVAFKPSEADFGLKFKMVKVGNVIFPSLVDTGSRLCLIRVDTVEKLNLKVKPNKDKRVLGGIGNSEVVTLGSFETRAKVDDIEINIIFHIVNNRDLQYPALIGRSILGQVDLIVGEESDRFLRKDKPDICQEENKKYNRKIAEEAEIAAFSMICIDEQEPESTYDLSHLDKGKMLEVEKLIAQYEPKRIKFSPVEMKIVLKDDVYHFKTK</sequence>
<feature type="domain" description="CCHC-type" evidence="3">
    <location>
        <begin position="266"/>
        <end position="281"/>
    </location>
</feature>
<dbReference type="GeneID" id="125777126"/>
<dbReference type="PANTHER" id="PTHR33223">
    <property type="entry name" value="CCHC-TYPE DOMAIN-CONTAINING PROTEIN"/>
    <property type="match status" value="1"/>
</dbReference>
<gene>
    <name evidence="6" type="primary">LOC125777126</name>
</gene>
<keyword evidence="1" id="KW-0863">Zinc-finger</keyword>
<dbReference type="Pfam" id="PF12384">
    <property type="entry name" value="Peptidase_A2B"/>
    <property type="match status" value="1"/>
</dbReference>
<feature type="coiled-coil region" evidence="2">
    <location>
        <begin position="222"/>
        <end position="260"/>
    </location>
</feature>
<dbReference type="PANTHER" id="PTHR33223:SF6">
    <property type="entry name" value="CCHC-TYPE DOMAIN-CONTAINING PROTEIN"/>
    <property type="match status" value="1"/>
</dbReference>
<dbReference type="InterPro" id="IPR003034">
    <property type="entry name" value="SAP_dom"/>
</dbReference>
<proteinExistence type="predicted"/>
<feature type="domain" description="CCHC-type" evidence="3">
    <location>
        <begin position="285"/>
        <end position="300"/>
    </location>
</feature>
<dbReference type="Gene3D" id="2.40.70.10">
    <property type="entry name" value="Acid Proteases"/>
    <property type="match status" value="1"/>
</dbReference>
<dbReference type="InterPro" id="IPR001878">
    <property type="entry name" value="Znf_CCHC"/>
</dbReference>
<reference evidence="6" key="1">
    <citation type="submission" date="2025-08" db="UniProtKB">
        <authorList>
            <consortium name="RefSeq"/>
        </authorList>
    </citation>
    <scope>IDENTIFICATION</scope>
    <source>
        <tissue evidence="6">Adult</tissue>
    </source>
</reference>
<dbReference type="SUPFAM" id="SSF50630">
    <property type="entry name" value="Acid proteases"/>
    <property type="match status" value="1"/>
</dbReference>
<keyword evidence="1" id="KW-0479">Metal-binding</keyword>
<evidence type="ECO:0000256" key="2">
    <source>
        <dbReference type="SAM" id="Coils"/>
    </source>
</evidence>
<dbReference type="RefSeq" id="XP_049307286.1">
    <property type="nucleotide sequence ID" value="XM_049451329.1"/>
</dbReference>
<evidence type="ECO:0000313" key="6">
    <source>
        <dbReference type="RefSeq" id="XP_049307286.1"/>
    </source>
</evidence>